<sequence length="536" mass="59119">MDTPHAALTVALGQQHPAGLSSATQPATADTDTDPGNTSAAPHPETAAAAPPAGHTDLPAPYRRTNGFRPDATNEWDRMPVEIQGMILDAASPFTKFVNGLLLRAEMRGLREHQREQVWQDAIDVDWQGDLQLLPHVDITTTGIAMSPSVLERIKPWQKADDYARVVIRNRWIDMLDFDKADVLATSAAREGAIWLLEDLVDLRRAVVPSVDLAEHAALGGHLDTARFLHDRLPGEQWHEVIGFKAAQSGNLDLVVWLGDHHPECLGPSAFDGAAHGNHMHVVRWLAEHRTLRCGGEAFVSASIHANLEMLQYLHELYPDGLNEAGPRLVSADIHVLDWISVRRPIDQHRLVAHIFRVGEADALIWAADRFNLNLSENTIIHAVMKGHNNLLKHVYKGGVAFTSVSAAIAATYGNVGIMSWVMQRDRRAITMLVEATASSGDSLLVEWWRMRHGIVFGQRELETAIREYNHKLVKYLLTIEDVEWDLNAARKAADRLVLLSTSLNTAELISSIRESIDAAASRGAATAQPQASSNE</sequence>
<reference evidence="2 3" key="1">
    <citation type="submission" date="2023-09" db="EMBL/GenBank/DDBJ databases">
        <title>Pangenome analysis of Batrachochytrium dendrobatidis and related Chytrids.</title>
        <authorList>
            <person name="Yacoub M.N."/>
            <person name="Stajich J.E."/>
            <person name="James T.Y."/>
        </authorList>
    </citation>
    <scope>NUCLEOTIDE SEQUENCE [LARGE SCALE GENOMIC DNA]</scope>
    <source>
        <strain evidence="2 3">JEL0888</strain>
    </source>
</reference>
<feature type="region of interest" description="Disordered" evidence="1">
    <location>
        <begin position="1"/>
        <end position="73"/>
    </location>
</feature>
<feature type="compositionally biased region" description="Low complexity" evidence="1">
    <location>
        <begin position="40"/>
        <end position="53"/>
    </location>
</feature>
<keyword evidence="3" id="KW-1185">Reference proteome</keyword>
<name>A0ABR4NDB2_9FUNG</name>
<dbReference type="EMBL" id="JADGIZ020000011">
    <property type="protein sequence ID" value="KAL2917474.1"/>
    <property type="molecule type" value="Genomic_DNA"/>
</dbReference>
<dbReference type="InterPro" id="IPR036770">
    <property type="entry name" value="Ankyrin_rpt-contain_sf"/>
</dbReference>
<evidence type="ECO:0008006" key="4">
    <source>
        <dbReference type="Google" id="ProtNLM"/>
    </source>
</evidence>
<organism evidence="2 3">
    <name type="scientific">Polyrhizophydium stewartii</name>
    <dbReference type="NCBI Taxonomy" id="2732419"/>
    <lineage>
        <taxon>Eukaryota</taxon>
        <taxon>Fungi</taxon>
        <taxon>Fungi incertae sedis</taxon>
        <taxon>Chytridiomycota</taxon>
        <taxon>Chytridiomycota incertae sedis</taxon>
        <taxon>Chytridiomycetes</taxon>
        <taxon>Rhizophydiales</taxon>
        <taxon>Rhizophydiales incertae sedis</taxon>
        <taxon>Polyrhizophydium</taxon>
    </lineage>
</organism>
<dbReference type="PANTHER" id="PTHR46586:SF3">
    <property type="entry name" value="ANKYRIN REPEAT-CONTAINING PROTEIN"/>
    <property type="match status" value="1"/>
</dbReference>
<dbReference type="PANTHER" id="PTHR46586">
    <property type="entry name" value="ANKYRIN REPEAT-CONTAINING PROTEIN"/>
    <property type="match status" value="1"/>
</dbReference>
<dbReference type="InterPro" id="IPR052050">
    <property type="entry name" value="SecEffector_AnkRepeat"/>
</dbReference>
<comment type="caution">
    <text evidence="2">The sequence shown here is derived from an EMBL/GenBank/DDBJ whole genome shotgun (WGS) entry which is preliminary data.</text>
</comment>
<gene>
    <name evidence="2" type="ORF">HK105_203140</name>
</gene>
<dbReference type="Proteomes" id="UP001527925">
    <property type="component" value="Unassembled WGS sequence"/>
</dbReference>
<dbReference type="SUPFAM" id="SSF48403">
    <property type="entry name" value="Ankyrin repeat"/>
    <property type="match status" value="1"/>
</dbReference>
<proteinExistence type="predicted"/>
<dbReference type="Gene3D" id="1.25.40.20">
    <property type="entry name" value="Ankyrin repeat-containing domain"/>
    <property type="match status" value="1"/>
</dbReference>
<dbReference type="SUPFAM" id="SSF140860">
    <property type="entry name" value="Pseudo ankyrin repeat-like"/>
    <property type="match status" value="1"/>
</dbReference>
<accession>A0ABR4NDB2</accession>
<evidence type="ECO:0000256" key="1">
    <source>
        <dbReference type="SAM" id="MobiDB-lite"/>
    </source>
</evidence>
<protein>
    <recommendedName>
        <fullName evidence="4">Ankyrin repeat protein</fullName>
    </recommendedName>
</protein>
<evidence type="ECO:0000313" key="3">
    <source>
        <dbReference type="Proteomes" id="UP001527925"/>
    </source>
</evidence>
<evidence type="ECO:0000313" key="2">
    <source>
        <dbReference type="EMBL" id="KAL2917474.1"/>
    </source>
</evidence>